<dbReference type="InterPro" id="IPR032675">
    <property type="entry name" value="LRR_dom_sf"/>
</dbReference>
<sequence>MNHDSNPALHRLLSSNVAPNSREAASFQLQLNDIASEISLLRSRLAELEDQLQLRRVVLSPVRRIPAAVLGQIFVHLLPDLLEAGARDKLVEIQLVCKGWREGARLTQKLWSALSFEDLTDVPYKKVKQWFDRAGNTPKSLAYSTTSHDPCPGWQSFTCGALRCSSLATLLINLEGTLDHLSLRYRDPTCFQTLLNSLGRAEEGLRRSWHALKSLTLEFDQEWVAFPDPLQSMFLQLPPNITSFELRLPTKYSCGFLYKDDSTIAPLPLPQNLLERLSSFTLCCDWYGKQWLEPTLVRCINLETLTVDFMRSRSNHGTEHLLNSGLLLPKVRTLRLQNVSPYTIDIIRVLKTPQLAELNIDLDEDEDYDWKLSEPVLSFIKRSQCDTTLRLFHLRCARISAEELLATFRGLPFLVHLTLQSVPAETIFEVLEVFAMEEGLQPDLPNLETLELLQLQPDVFPHSLISFLHSRRPYLMENGKPVFINPQDTFKRLTVTYQTTFKKREYRLAEFESVEILSKWGGVSVNIGPKLYRLENY</sequence>
<name>A0A9W8ML52_9AGAR</name>
<dbReference type="SUPFAM" id="SSF52047">
    <property type="entry name" value="RNI-like"/>
    <property type="match status" value="1"/>
</dbReference>
<evidence type="ECO:0008006" key="3">
    <source>
        <dbReference type="Google" id="ProtNLM"/>
    </source>
</evidence>
<proteinExistence type="predicted"/>
<protein>
    <recommendedName>
        <fullName evidence="3">F-box domain-containing protein</fullName>
    </recommendedName>
</protein>
<reference evidence="1" key="1">
    <citation type="submission" date="2022-06" db="EMBL/GenBank/DDBJ databases">
        <title>Genome Sequence of Candolleomyces eurysporus.</title>
        <authorList>
            <person name="Buettner E."/>
        </authorList>
    </citation>
    <scope>NUCLEOTIDE SEQUENCE</scope>
    <source>
        <strain evidence="1">VTCC 930004</strain>
    </source>
</reference>
<dbReference type="AlphaFoldDB" id="A0A9W8ML52"/>
<dbReference type="OrthoDB" id="3365698at2759"/>
<evidence type="ECO:0000313" key="1">
    <source>
        <dbReference type="EMBL" id="KAJ2934716.1"/>
    </source>
</evidence>
<accession>A0A9W8ML52</accession>
<dbReference type="EMBL" id="JANBPK010000711">
    <property type="protein sequence ID" value="KAJ2934716.1"/>
    <property type="molecule type" value="Genomic_DNA"/>
</dbReference>
<evidence type="ECO:0000313" key="2">
    <source>
        <dbReference type="Proteomes" id="UP001140091"/>
    </source>
</evidence>
<keyword evidence="2" id="KW-1185">Reference proteome</keyword>
<dbReference type="Proteomes" id="UP001140091">
    <property type="component" value="Unassembled WGS sequence"/>
</dbReference>
<gene>
    <name evidence="1" type="ORF">H1R20_g2366</name>
</gene>
<organism evidence="1 2">
    <name type="scientific">Candolleomyces eurysporus</name>
    <dbReference type="NCBI Taxonomy" id="2828524"/>
    <lineage>
        <taxon>Eukaryota</taxon>
        <taxon>Fungi</taxon>
        <taxon>Dikarya</taxon>
        <taxon>Basidiomycota</taxon>
        <taxon>Agaricomycotina</taxon>
        <taxon>Agaricomycetes</taxon>
        <taxon>Agaricomycetidae</taxon>
        <taxon>Agaricales</taxon>
        <taxon>Agaricineae</taxon>
        <taxon>Psathyrellaceae</taxon>
        <taxon>Candolleomyces</taxon>
    </lineage>
</organism>
<dbReference type="Gene3D" id="3.80.10.10">
    <property type="entry name" value="Ribonuclease Inhibitor"/>
    <property type="match status" value="1"/>
</dbReference>
<comment type="caution">
    <text evidence="1">The sequence shown here is derived from an EMBL/GenBank/DDBJ whole genome shotgun (WGS) entry which is preliminary data.</text>
</comment>
<feature type="non-terminal residue" evidence="1">
    <location>
        <position position="537"/>
    </location>
</feature>